<dbReference type="EMBL" id="SNSC02000010">
    <property type="protein sequence ID" value="TID20970.1"/>
    <property type="molecule type" value="Genomic_DNA"/>
</dbReference>
<comment type="caution">
    <text evidence="1">The sequence shown here is derived from an EMBL/GenBank/DDBJ whole genome shotgun (WGS) entry which is preliminary data.</text>
</comment>
<reference evidence="1 2" key="1">
    <citation type="submission" date="2019-04" db="EMBL/GenBank/DDBJ databases">
        <title>High contiguity whole genome sequence and gene annotation resource for two Venturia nashicola isolates.</title>
        <authorList>
            <person name="Prokchorchik M."/>
            <person name="Won K."/>
            <person name="Lee Y."/>
            <person name="Choi E.D."/>
            <person name="Segonzac C."/>
            <person name="Sohn K.H."/>
        </authorList>
    </citation>
    <scope>NUCLEOTIDE SEQUENCE [LARGE SCALE GENOMIC DNA]</scope>
    <source>
        <strain evidence="1 2">PRI2</strain>
    </source>
</reference>
<dbReference type="Proteomes" id="UP000298493">
    <property type="component" value="Unassembled WGS sequence"/>
</dbReference>
<name>A0A4Z1PE62_9PEZI</name>
<organism evidence="1 2">
    <name type="scientific">Venturia nashicola</name>
    <dbReference type="NCBI Taxonomy" id="86259"/>
    <lineage>
        <taxon>Eukaryota</taxon>
        <taxon>Fungi</taxon>
        <taxon>Dikarya</taxon>
        <taxon>Ascomycota</taxon>
        <taxon>Pezizomycotina</taxon>
        <taxon>Dothideomycetes</taxon>
        <taxon>Pleosporomycetidae</taxon>
        <taxon>Venturiales</taxon>
        <taxon>Venturiaceae</taxon>
        <taxon>Venturia</taxon>
    </lineage>
</organism>
<evidence type="ECO:0000313" key="1">
    <source>
        <dbReference type="EMBL" id="TID20970.1"/>
    </source>
</evidence>
<evidence type="ECO:0000313" key="2">
    <source>
        <dbReference type="Proteomes" id="UP000298493"/>
    </source>
</evidence>
<protein>
    <submittedName>
        <fullName evidence="1">Uncharacterized protein</fullName>
    </submittedName>
</protein>
<keyword evidence="2" id="KW-1185">Reference proteome</keyword>
<sequence>MNLHVNRINKEPSKSFLSLPREVRQTIFIKSYSLELIENPLEPLPSPKDSWSPTPYIVHLRWKGRKREKHQMIYRRRMNCRLESVRVADWLIVLRAIHPDLVEDPVYMQEKRESVIIHHSLFPPT</sequence>
<gene>
    <name evidence="1" type="ORF">E6O75_ATG05735</name>
</gene>
<dbReference type="AlphaFoldDB" id="A0A4Z1PE62"/>
<accession>A0A4Z1PE62</accession>
<proteinExistence type="predicted"/>